<evidence type="ECO:0000313" key="3">
    <source>
        <dbReference type="Proteomes" id="UP001218788"/>
    </source>
</evidence>
<feature type="transmembrane region" description="Helical" evidence="1">
    <location>
        <begin position="76"/>
        <end position="96"/>
    </location>
</feature>
<name>A0ABT5L028_9ALTE</name>
<reference evidence="2 3" key="1">
    <citation type="submission" date="2022-10" db="EMBL/GenBank/DDBJ databases">
        <title>Alteromonas sp. chi3 Genome sequencing.</title>
        <authorList>
            <person name="Park S."/>
        </authorList>
    </citation>
    <scope>NUCLEOTIDE SEQUENCE [LARGE SCALE GENOMIC DNA]</scope>
    <source>
        <strain evidence="3">chi3</strain>
    </source>
</reference>
<evidence type="ECO:0000256" key="1">
    <source>
        <dbReference type="SAM" id="Phobius"/>
    </source>
</evidence>
<keyword evidence="1" id="KW-1133">Transmembrane helix</keyword>
<gene>
    <name evidence="2" type="ORF">OIK42_03355</name>
</gene>
<dbReference type="EMBL" id="JAQQXP010000001">
    <property type="protein sequence ID" value="MDC8829794.1"/>
    <property type="molecule type" value="Genomic_DNA"/>
</dbReference>
<proteinExistence type="predicted"/>
<feature type="transmembrane region" description="Helical" evidence="1">
    <location>
        <begin position="50"/>
        <end position="70"/>
    </location>
</feature>
<feature type="transmembrane region" description="Helical" evidence="1">
    <location>
        <begin position="6"/>
        <end position="29"/>
    </location>
</feature>
<accession>A0ABT5L028</accession>
<keyword evidence="1" id="KW-0812">Transmembrane</keyword>
<keyword evidence="1" id="KW-0472">Membrane</keyword>
<keyword evidence="3" id="KW-1185">Reference proteome</keyword>
<dbReference type="InterPro" id="IPR013901">
    <property type="entry name" value="Anthrone_oxy"/>
</dbReference>
<evidence type="ECO:0000313" key="2">
    <source>
        <dbReference type="EMBL" id="MDC8829794.1"/>
    </source>
</evidence>
<dbReference type="Pfam" id="PF08592">
    <property type="entry name" value="Anthrone_oxy"/>
    <property type="match status" value="1"/>
</dbReference>
<feature type="transmembrane region" description="Helical" evidence="1">
    <location>
        <begin position="125"/>
        <end position="144"/>
    </location>
</feature>
<organism evidence="2 3">
    <name type="scientific">Alteromonas gilva</name>
    <dbReference type="NCBI Taxonomy" id="2987522"/>
    <lineage>
        <taxon>Bacteria</taxon>
        <taxon>Pseudomonadati</taxon>
        <taxon>Pseudomonadota</taxon>
        <taxon>Gammaproteobacteria</taxon>
        <taxon>Alteromonadales</taxon>
        <taxon>Alteromonadaceae</taxon>
        <taxon>Alteromonas/Salinimonas group</taxon>
        <taxon>Alteromonas</taxon>
    </lineage>
</organism>
<dbReference type="RefSeq" id="WP_273638371.1">
    <property type="nucleotide sequence ID" value="NZ_JAQQXP010000001.1"/>
</dbReference>
<comment type="caution">
    <text evidence="2">The sequence shown here is derived from an EMBL/GenBank/DDBJ whole genome shotgun (WGS) entry which is preliminary data.</text>
</comment>
<dbReference type="Proteomes" id="UP001218788">
    <property type="component" value="Unassembled WGS sequence"/>
</dbReference>
<sequence>MYELLLITAVVTIALIAGVYLAFSVIVMPALKQVADEQGSAVMQIINRDILGSVFMWLFWGSSLLSIILLLMSPQWFVKVACVLYLAGMTGVTAAFNVPLNQQLAGATAHTLPLIWRRYLKRWCWWNHCRAVISSVVFIILVVAG</sequence>
<protein>
    <submittedName>
        <fullName evidence="2">DUF1772 domain-containing protein</fullName>
    </submittedName>
</protein>